<feature type="chain" id="PRO_5025425178" evidence="2">
    <location>
        <begin position="21"/>
        <end position="394"/>
    </location>
</feature>
<dbReference type="OrthoDB" id="191139at2759"/>
<proteinExistence type="predicted"/>
<feature type="non-terminal residue" evidence="3">
    <location>
        <position position="394"/>
    </location>
</feature>
<keyword evidence="2" id="KW-0732">Signal</keyword>
<name>A0A6A5QUI3_AMPQU</name>
<dbReference type="EMBL" id="ML979134">
    <property type="protein sequence ID" value="KAF1917597.1"/>
    <property type="molecule type" value="Genomic_DNA"/>
</dbReference>
<dbReference type="Proteomes" id="UP000800096">
    <property type="component" value="Unassembled WGS sequence"/>
</dbReference>
<keyword evidence="4" id="KW-1185">Reference proteome</keyword>
<evidence type="ECO:0000256" key="2">
    <source>
        <dbReference type="SAM" id="SignalP"/>
    </source>
</evidence>
<evidence type="ECO:0000313" key="3">
    <source>
        <dbReference type="EMBL" id="KAF1917597.1"/>
    </source>
</evidence>
<feature type="signal peptide" evidence="2">
    <location>
        <begin position="1"/>
        <end position="20"/>
    </location>
</feature>
<gene>
    <name evidence="3" type="ORF">BDU57DRAFT_471435</name>
</gene>
<accession>A0A6A5QUI3</accession>
<feature type="compositionally biased region" description="Pro residues" evidence="1">
    <location>
        <begin position="74"/>
        <end position="98"/>
    </location>
</feature>
<protein>
    <submittedName>
        <fullName evidence="3">Uncharacterized protein</fullName>
    </submittedName>
</protein>
<reference evidence="3" key="1">
    <citation type="journal article" date="2020" name="Stud. Mycol.">
        <title>101 Dothideomycetes genomes: a test case for predicting lifestyles and emergence of pathogens.</title>
        <authorList>
            <person name="Haridas S."/>
            <person name="Albert R."/>
            <person name="Binder M."/>
            <person name="Bloem J."/>
            <person name="Labutti K."/>
            <person name="Salamov A."/>
            <person name="Andreopoulos B."/>
            <person name="Baker S."/>
            <person name="Barry K."/>
            <person name="Bills G."/>
            <person name="Bluhm B."/>
            <person name="Cannon C."/>
            <person name="Castanera R."/>
            <person name="Culley D."/>
            <person name="Daum C."/>
            <person name="Ezra D."/>
            <person name="Gonzalez J."/>
            <person name="Henrissat B."/>
            <person name="Kuo A."/>
            <person name="Liang C."/>
            <person name="Lipzen A."/>
            <person name="Lutzoni F."/>
            <person name="Magnuson J."/>
            <person name="Mondo S."/>
            <person name="Nolan M."/>
            <person name="Ohm R."/>
            <person name="Pangilinan J."/>
            <person name="Park H.-J."/>
            <person name="Ramirez L."/>
            <person name="Alfaro M."/>
            <person name="Sun H."/>
            <person name="Tritt A."/>
            <person name="Yoshinaga Y."/>
            <person name="Zwiers L.-H."/>
            <person name="Turgeon B."/>
            <person name="Goodwin S."/>
            <person name="Spatafora J."/>
            <person name="Crous P."/>
            <person name="Grigoriev I."/>
        </authorList>
    </citation>
    <scope>NUCLEOTIDE SEQUENCE</scope>
    <source>
        <strain evidence="3">HMLAC05119</strain>
    </source>
</reference>
<dbReference type="AlphaFoldDB" id="A0A6A5QUI3"/>
<evidence type="ECO:0000256" key="1">
    <source>
        <dbReference type="SAM" id="MobiDB-lite"/>
    </source>
</evidence>
<organism evidence="3 4">
    <name type="scientific">Ampelomyces quisqualis</name>
    <name type="common">Powdery mildew agent</name>
    <dbReference type="NCBI Taxonomy" id="50730"/>
    <lineage>
        <taxon>Eukaryota</taxon>
        <taxon>Fungi</taxon>
        <taxon>Dikarya</taxon>
        <taxon>Ascomycota</taxon>
        <taxon>Pezizomycotina</taxon>
        <taxon>Dothideomycetes</taxon>
        <taxon>Pleosporomycetidae</taxon>
        <taxon>Pleosporales</taxon>
        <taxon>Pleosporineae</taxon>
        <taxon>Phaeosphaeriaceae</taxon>
        <taxon>Ampelomyces</taxon>
    </lineage>
</organism>
<dbReference type="PROSITE" id="PS51257">
    <property type="entry name" value="PROKAR_LIPOPROTEIN"/>
    <property type="match status" value="1"/>
</dbReference>
<feature type="region of interest" description="Disordered" evidence="1">
    <location>
        <begin position="67"/>
        <end position="106"/>
    </location>
</feature>
<evidence type="ECO:0000313" key="4">
    <source>
        <dbReference type="Proteomes" id="UP000800096"/>
    </source>
</evidence>
<sequence length="394" mass="44055">MRPVELLGLLALQLAVPVVAISGTSCERFVLPLPLSSHGEIWQEGLNADLERCSQAYDEADYLRVSARFSTGGDPPPPPNPRPRPPPPLPQPPRPPPGTQSASDDLWDRAGAKGCTLGWGMQAPDIDAGALFVPVLTSAKSEFDTTDDLARWFWYPFPENRVADSFHDLYSTWGIGWALKELGISDYTTEFEGGKNALISIAHQSYDSGAPDVDWQWYQIGDAAYRATGASYSFTVNADQGMLVALNRESPRYAAKERVPAIPADEMPRLSQFSDVSWIIWKAMHKAPWSSETRVNHLKYFMSVSITNVETQQIIKRALEANRWNLEDWPGHTFERGWPETKAILGSPNVQGFAYFLIQHKEQLGNMFIDAIQVFRGETRAELPCVLMHVRQPL</sequence>